<dbReference type="Proteomes" id="UP000433883">
    <property type="component" value="Unassembled WGS sequence"/>
</dbReference>
<feature type="compositionally biased region" description="Polar residues" evidence="1">
    <location>
        <begin position="69"/>
        <end position="82"/>
    </location>
</feature>
<dbReference type="EMBL" id="WNWQ01001501">
    <property type="protein sequence ID" value="KAE9961478.1"/>
    <property type="molecule type" value="Genomic_DNA"/>
</dbReference>
<dbReference type="OrthoDB" id="4775599at2759"/>
<comment type="caution">
    <text evidence="4">The sequence shown here is derived from an EMBL/GenBank/DDBJ whole genome shotgun (WGS) entry which is preliminary data.</text>
</comment>
<feature type="region of interest" description="Disordered" evidence="1">
    <location>
        <begin position="163"/>
        <end position="182"/>
    </location>
</feature>
<sequence length="254" mass="27906">MELEFRPRRAQKSLLHPILLLSTLLSTSLAQPTAQAEPTSTTVFTLPSTANATAAATTSAYRPQGSDRAPNTFQNPNAGNNIPSPDQDDSDDPRSGLLNYYFVFLALFICLLIFGFYFIHKRKRARKQAFRNSGENALARDLDGWTGGPRRWIVGHRRAESRNTTVGREEEGLNEFGEAPPPYIQATKIGEGQERADEGPQAHVQIPLNTLSRHEFERPVTGKPPGYGEVFGEQSSGTVREGSTPSVPPNNVTS</sequence>
<evidence type="ECO:0000313" key="4">
    <source>
        <dbReference type="EMBL" id="KAE9961478.1"/>
    </source>
</evidence>
<keyword evidence="2" id="KW-0812">Transmembrane</keyword>
<reference evidence="4 5" key="1">
    <citation type="submission" date="2019-11" db="EMBL/GenBank/DDBJ databases">
        <title>Venturia inaequalis Genome Resource.</title>
        <authorList>
            <person name="Lichtner F.J."/>
        </authorList>
    </citation>
    <scope>NUCLEOTIDE SEQUENCE [LARGE SCALE GENOMIC DNA]</scope>
    <source>
        <strain evidence="4">Bline_iso_100314</strain>
    </source>
</reference>
<organism evidence="4 5">
    <name type="scientific">Venturia inaequalis</name>
    <name type="common">Apple scab fungus</name>
    <dbReference type="NCBI Taxonomy" id="5025"/>
    <lineage>
        <taxon>Eukaryota</taxon>
        <taxon>Fungi</taxon>
        <taxon>Dikarya</taxon>
        <taxon>Ascomycota</taxon>
        <taxon>Pezizomycotina</taxon>
        <taxon>Dothideomycetes</taxon>
        <taxon>Pleosporomycetidae</taxon>
        <taxon>Venturiales</taxon>
        <taxon>Venturiaceae</taxon>
        <taxon>Venturia</taxon>
    </lineage>
</organism>
<feature type="region of interest" description="Disordered" evidence="1">
    <location>
        <begin position="55"/>
        <end position="91"/>
    </location>
</feature>
<keyword evidence="2" id="KW-0472">Membrane</keyword>
<evidence type="ECO:0000256" key="1">
    <source>
        <dbReference type="SAM" id="MobiDB-lite"/>
    </source>
</evidence>
<feature type="compositionally biased region" description="Polar residues" evidence="1">
    <location>
        <begin position="233"/>
        <end position="254"/>
    </location>
</feature>
<proteinExistence type="predicted"/>
<protein>
    <submittedName>
        <fullName evidence="4">Uncharacterized protein</fullName>
    </submittedName>
</protein>
<dbReference type="AlphaFoldDB" id="A0A8H3YJ08"/>
<evidence type="ECO:0000313" key="5">
    <source>
        <dbReference type="Proteomes" id="UP000433883"/>
    </source>
</evidence>
<keyword evidence="3" id="KW-0732">Signal</keyword>
<keyword evidence="2" id="KW-1133">Transmembrane helix</keyword>
<evidence type="ECO:0000256" key="2">
    <source>
        <dbReference type="SAM" id="Phobius"/>
    </source>
</evidence>
<feature type="transmembrane region" description="Helical" evidence="2">
    <location>
        <begin position="100"/>
        <end position="119"/>
    </location>
</feature>
<name>A0A8H3YJ08_VENIN</name>
<evidence type="ECO:0000256" key="3">
    <source>
        <dbReference type="SAM" id="SignalP"/>
    </source>
</evidence>
<feature type="signal peptide" evidence="3">
    <location>
        <begin position="1"/>
        <end position="30"/>
    </location>
</feature>
<feature type="chain" id="PRO_5034637595" evidence="3">
    <location>
        <begin position="31"/>
        <end position="254"/>
    </location>
</feature>
<accession>A0A8H3YJ08</accession>
<gene>
    <name evidence="4" type="ORF">BLS_002004</name>
</gene>
<feature type="region of interest" description="Disordered" evidence="1">
    <location>
        <begin position="208"/>
        <end position="254"/>
    </location>
</feature>